<dbReference type="InterPro" id="IPR002577">
    <property type="entry name" value="HTH_HxlR"/>
</dbReference>
<keyword evidence="1" id="KW-0805">Transcription regulation</keyword>
<reference evidence="5 6" key="1">
    <citation type="submission" date="2024-09" db="EMBL/GenBank/DDBJ databases">
        <authorList>
            <person name="Sun Q."/>
            <person name="Mori K."/>
        </authorList>
    </citation>
    <scope>NUCLEOTIDE SEQUENCE [LARGE SCALE GENOMIC DNA]</scope>
    <source>
        <strain evidence="5 6">JCM 3028</strain>
    </source>
</reference>
<dbReference type="PROSITE" id="PS51118">
    <property type="entry name" value="HTH_HXLR"/>
    <property type="match status" value="1"/>
</dbReference>
<dbReference type="Proteomes" id="UP001589610">
    <property type="component" value="Unassembled WGS sequence"/>
</dbReference>
<dbReference type="SUPFAM" id="SSF46785">
    <property type="entry name" value="Winged helix' DNA-binding domain"/>
    <property type="match status" value="1"/>
</dbReference>
<accession>A0ABV5TK39</accession>
<keyword evidence="6" id="KW-1185">Reference proteome</keyword>
<dbReference type="Gene3D" id="3.30.1050.10">
    <property type="entry name" value="SCP2 sterol-binding domain"/>
    <property type="match status" value="1"/>
</dbReference>
<organism evidence="5 6">
    <name type="scientific">Streptosporangium vulgare</name>
    <dbReference type="NCBI Taxonomy" id="46190"/>
    <lineage>
        <taxon>Bacteria</taxon>
        <taxon>Bacillati</taxon>
        <taxon>Actinomycetota</taxon>
        <taxon>Actinomycetes</taxon>
        <taxon>Streptosporangiales</taxon>
        <taxon>Streptosporangiaceae</taxon>
        <taxon>Streptosporangium</taxon>
    </lineage>
</organism>
<feature type="domain" description="HTH hxlR-type" evidence="4">
    <location>
        <begin position="11"/>
        <end position="106"/>
    </location>
</feature>
<evidence type="ECO:0000313" key="6">
    <source>
        <dbReference type="Proteomes" id="UP001589610"/>
    </source>
</evidence>
<dbReference type="RefSeq" id="WP_386160886.1">
    <property type="nucleotide sequence ID" value="NZ_JBHMBS010000016.1"/>
</dbReference>
<proteinExistence type="predicted"/>
<dbReference type="EMBL" id="JBHMBS010000016">
    <property type="protein sequence ID" value="MFB9679474.1"/>
    <property type="molecule type" value="Genomic_DNA"/>
</dbReference>
<dbReference type="InterPro" id="IPR003033">
    <property type="entry name" value="SCP2_sterol-bd_dom"/>
</dbReference>
<gene>
    <name evidence="5" type="ORF">ACFFRH_28670</name>
</gene>
<dbReference type="PANTHER" id="PTHR33204">
    <property type="entry name" value="TRANSCRIPTIONAL REGULATOR, MARR FAMILY"/>
    <property type="match status" value="1"/>
</dbReference>
<evidence type="ECO:0000256" key="3">
    <source>
        <dbReference type="ARBA" id="ARBA00023163"/>
    </source>
</evidence>
<keyword evidence="3" id="KW-0804">Transcription</keyword>
<evidence type="ECO:0000259" key="4">
    <source>
        <dbReference type="PROSITE" id="PS51118"/>
    </source>
</evidence>
<dbReference type="PANTHER" id="PTHR33204:SF18">
    <property type="entry name" value="TRANSCRIPTIONAL REGULATORY PROTEIN"/>
    <property type="match status" value="1"/>
</dbReference>
<dbReference type="SUPFAM" id="SSF55718">
    <property type="entry name" value="SCP-like"/>
    <property type="match status" value="1"/>
</dbReference>
<dbReference type="Pfam" id="PF02036">
    <property type="entry name" value="SCP2"/>
    <property type="match status" value="1"/>
</dbReference>
<dbReference type="InterPro" id="IPR036388">
    <property type="entry name" value="WH-like_DNA-bd_sf"/>
</dbReference>
<sequence>MPTSRSYRDSCGIARALDIVGERWALLVVRELLFAPQRFSELRHALPHVSSNVLTDRLQELEHHGVIRRRPAEGQRVYELTERGRKLEPIVLALGDWGIDAPQPPPPAALSATSLLIFLQRAARPDPAAPPTTYRLELDGRVWTLRLASGRVQVRPGEPATAAVSLRAAPKTLSALLAEPATLATACADGSIAVAGDLSAIDRLLHAVTDPWPSGDQERHADVAGSHTS</sequence>
<dbReference type="Gene3D" id="1.10.10.10">
    <property type="entry name" value="Winged helix-like DNA-binding domain superfamily/Winged helix DNA-binding domain"/>
    <property type="match status" value="1"/>
</dbReference>
<protein>
    <submittedName>
        <fullName evidence="5">Winged helix-turn-helix transcriptional regulator</fullName>
    </submittedName>
</protein>
<name>A0ABV5TK39_9ACTN</name>
<dbReference type="InterPro" id="IPR036390">
    <property type="entry name" value="WH_DNA-bd_sf"/>
</dbReference>
<comment type="caution">
    <text evidence="5">The sequence shown here is derived from an EMBL/GenBank/DDBJ whole genome shotgun (WGS) entry which is preliminary data.</text>
</comment>
<evidence type="ECO:0000256" key="2">
    <source>
        <dbReference type="ARBA" id="ARBA00023125"/>
    </source>
</evidence>
<evidence type="ECO:0000256" key="1">
    <source>
        <dbReference type="ARBA" id="ARBA00023015"/>
    </source>
</evidence>
<keyword evidence="2" id="KW-0238">DNA-binding</keyword>
<dbReference type="Pfam" id="PF01638">
    <property type="entry name" value="HxlR"/>
    <property type="match status" value="1"/>
</dbReference>
<evidence type="ECO:0000313" key="5">
    <source>
        <dbReference type="EMBL" id="MFB9679474.1"/>
    </source>
</evidence>
<dbReference type="InterPro" id="IPR036527">
    <property type="entry name" value="SCP2_sterol-bd_dom_sf"/>
</dbReference>